<feature type="transmembrane region" description="Helical" evidence="8">
    <location>
        <begin position="268"/>
        <end position="289"/>
    </location>
</feature>
<dbReference type="PROSITE" id="PS50850">
    <property type="entry name" value="MFS"/>
    <property type="match status" value="1"/>
</dbReference>
<keyword evidence="11" id="KW-1185">Reference proteome</keyword>
<dbReference type="Gene3D" id="1.20.1250.20">
    <property type="entry name" value="MFS general substrate transporter like domains"/>
    <property type="match status" value="1"/>
</dbReference>
<feature type="compositionally biased region" description="Basic and acidic residues" evidence="7">
    <location>
        <begin position="1"/>
        <end position="14"/>
    </location>
</feature>
<dbReference type="InterPro" id="IPR036259">
    <property type="entry name" value="MFS_trans_sf"/>
</dbReference>
<dbReference type="InterPro" id="IPR010290">
    <property type="entry name" value="TM_effector"/>
</dbReference>
<dbReference type="PANTHER" id="PTHR23513">
    <property type="entry name" value="INTEGRAL MEMBRANE EFFLUX PROTEIN-RELATED"/>
    <property type="match status" value="1"/>
</dbReference>
<dbReference type="Pfam" id="PF05977">
    <property type="entry name" value="MFS_3"/>
    <property type="match status" value="1"/>
</dbReference>
<evidence type="ECO:0000256" key="8">
    <source>
        <dbReference type="SAM" id="Phobius"/>
    </source>
</evidence>
<accession>F4H5L4</accession>
<dbReference type="EMBL" id="CP002666">
    <property type="protein sequence ID" value="AEE44338.1"/>
    <property type="molecule type" value="Genomic_DNA"/>
</dbReference>
<dbReference type="InterPro" id="IPR020846">
    <property type="entry name" value="MFS_dom"/>
</dbReference>
<gene>
    <name evidence="10" type="ordered locus">Celf_0192</name>
</gene>
<dbReference type="PANTHER" id="PTHR23513:SF11">
    <property type="entry name" value="STAPHYLOFERRIN A TRANSPORTER"/>
    <property type="match status" value="1"/>
</dbReference>
<evidence type="ECO:0000256" key="2">
    <source>
        <dbReference type="ARBA" id="ARBA00022448"/>
    </source>
</evidence>
<evidence type="ECO:0000313" key="10">
    <source>
        <dbReference type="EMBL" id="AEE44338.1"/>
    </source>
</evidence>
<keyword evidence="3" id="KW-1003">Cell membrane</keyword>
<evidence type="ECO:0000256" key="3">
    <source>
        <dbReference type="ARBA" id="ARBA00022475"/>
    </source>
</evidence>
<dbReference type="GO" id="GO:0022857">
    <property type="term" value="F:transmembrane transporter activity"/>
    <property type="evidence" value="ECO:0007669"/>
    <property type="project" value="InterPro"/>
</dbReference>
<proteinExistence type="predicted"/>
<keyword evidence="6 8" id="KW-0472">Membrane</keyword>
<feature type="transmembrane region" description="Helical" evidence="8">
    <location>
        <begin position="235"/>
        <end position="256"/>
    </location>
</feature>
<evidence type="ECO:0000256" key="4">
    <source>
        <dbReference type="ARBA" id="ARBA00022692"/>
    </source>
</evidence>
<feature type="transmembrane region" description="Helical" evidence="8">
    <location>
        <begin position="100"/>
        <end position="122"/>
    </location>
</feature>
<evidence type="ECO:0000259" key="9">
    <source>
        <dbReference type="PROSITE" id="PS50850"/>
    </source>
</evidence>
<dbReference type="AlphaFoldDB" id="F4H5L4"/>
<organism evidence="10 11">
    <name type="scientific">Cellulomonas fimi (strain ATCC 484 / DSM 20113 / JCM 1341 / CCUG 24087 / LMG 16345 / NBRC 15513 / NCIMB 8980 / NCTC 7547 / NRS-133)</name>
    <dbReference type="NCBI Taxonomy" id="590998"/>
    <lineage>
        <taxon>Bacteria</taxon>
        <taxon>Bacillati</taxon>
        <taxon>Actinomycetota</taxon>
        <taxon>Actinomycetes</taxon>
        <taxon>Micrococcales</taxon>
        <taxon>Cellulomonadaceae</taxon>
        <taxon>Cellulomonas</taxon>
    </lineage>
</organism>
<evidence type="ECO:0000313" key="11">
    <source>
        <dbReference type="Proteomes" id="UP000008460"/>
    </source>
</evidence>
<feature type="region of interest" description="Disordered" evidence="7">
    <location>
        <begin position="1"/>
        <end position="23"/>
    </location>
</feature>
<dbReference type="eggNOG" id="COG2814">
    <property type="taxonomic scope" value="Bacteria"/>
</dbReference>
<keyword evidence="5 8" id="KW-1133">Transmembrane helix</keyword>
<evidence type="ECO:0000256" key="5">
    <source>
        <dbReference type="ARBA" id="ARBA00022989"/>
    </source>
</evidence>
<feature type="domain" description="Major facilitator superfamily (MFS) profile" evidence="9">
    <location>
        <begin position="234"/>
        <end position="417"/>
    </location>
</feature>
<evidence type="ECO:0000256" key="1">
    <source>
        <dbReference type="ARBA" id="ARBA00004651"/>
    </source>
</evidence>
<dbReference type="GO" id="GO:0005886">
    <property type="term" value="C:plasma membrane"/>
    <property type="evidence" value="ECO:0007669"/>
    <property type="project" value="UniProtKB-SubCell"/>
</dbReference>
<dbReference type="SUPFAM" id="SSF103473">
    <property type="entry name" value="MFS general substrate transporter"/>
    <property type="match status" value="1"/>
</dbReference>
<sequence>MRSRASSDRDERPARSAVTTPVASAPRAPAVRRLVTAAAAARLVDGAKASTFAVLALGLDAPGVTVAVLAMCATVPVVLLGPHVGMLIDRRSPRRASVGALVVQAGILGVTTLVVLVGGAGVPLLVGCALALGVCQAVTDNALNALVPELVGPDRLTAVNGSMTTGQTAARVAGPAAFGVLVVWSPVLTFACWTALTVVALVALRGVTPAVAVDRTGTRPGVLDGLRWIATSPQVLALLVGVTLANVALGAMASVLPLFAVRDLGIPAATYGTAASVMAVTGVLGSLVASRLTRVPRAAALGVARAVQTAGLVVLASSGGPVPLLVGAAVVGLASGAWNVVSSTVLMAEVPAPGRGQVMSTYRSVAFAGSPVGNALGGAAGAVGARGGLVASAVLSLAATVVVLRLRTRIGADGPPH</sequence>
<dbReference type="CDD" id="cd06173">
    <property type="entry name" value="MFS_MefA_like"/>
    <property type="match status" value="1"/>
</dbReference>
<evidence type="ECO:0000256" key="6">
    <source>
        <dbReference type="ARBA" id="ARBA00023136"/>
    </source>
</evidence>
<reference evidence="10 11" key="1">
    <citation type="submission" date="2011-04" db="EMBL/GenBank/DDBJ databases">
        <title>Complete sequence of Cellulomonas fimi ATCC 484.</title>
        <authorList>
            <consortium name="US DOE Joint Genome Institute"/>
            <person name="Lucas S."/>
            <person name="Han J."/>
            <person name="Lapidus A."/>
            <person name="Cheng J.-F."/>
            <person name="Goodwin L."/>
            <person name="Pitluck S."/>
            <person name="Peters L."/>
            <person name="Chertkov O."/>
            <person name="Detter J.C."/>
            <person name="Han C."/>
            <person name="Tapia R."/>
            <person name="Land M."/>
            <person name="Hauser L."/>
            <person name="Kyrpides N."/>
            <person name="Ivanova N."/>
            <person name="Ovchinnikova G."/>
            <person name="Pagani I."/>
            <person name="Mead D."/>
            <person name="Brumm P."/>
            <person name="Woyke T."/>
        </authorList>
    </citation>
    <scope>NUCLEOTIDE SEQUENCE [LARGE SCALE GENOMIC DNA]</scope>
    <source>
        <strain evidence="11">ATCC 484 / DSM 20113 / JCM 1341 / NBRC 15513 / NCIMB 8980 / NCTC 7547</strain>
    </source>
</reference>
<dbReference type="KEGG" id="cfi:Celf_0192"/>
<feature type="transmembrane region" description="Helical" evidence="8">
    <location>
        <begin position="64"/>
        <end position="88"/>
    </location>
</feature>
<feature type="transmembrane region" description="Helical" evidence="8">
    <location>
        <begin position="389"/>
        <end position="406"/>
    </location>
</feature>
<feature type="transmembrane region" description="Helical" evidence="8">
    <location>
        <begin position="322"/>
        <end position="341"/>
    </location>
</feature>
<dbReference type="Proteomes" id="UP000008460">
    <property type="component" value="Chromosome"/>
</dbReference>
<protein>
    <submittedName>
        <fullName evidence="10">Major facilitator superfamily MFS_1</fullName>
    </submittedName>
</protein>
<dbReference type="HOGENOM" id="CLU_034180_11_2_11"/>
<keyword evidence="2" id="KW-0813">Transport</keyword>
<dbReference type="STRING" id="590998.Celf_0192"/>
<feature type="transmembrane region" description="Helical" evidence="8">
    <location>
        <begin position="181"/>
        <end position="204"/>
    </location>
</feature>
<comment type="subcellular location">
    <subcellularLocation>
        <location evidence="1">Cell membrane</location>
        <topology evidence="1">Multi-pass membrane protein</topology>
    </subcellularLocation>
</comment>
<name>F4H5L4_CELFA</name>
<keyword evidence="4 8" id="KW-0812">Transmembrane</keyword>
<evidence type="ECO:0000256" key="7">
    <source>
        <dbReference type="SAM" id="MobiDB-lite"/>
    </source>
</evidence>